<keyword evidence="5 8" id="KW-1133">Transmembrane helix</keyword>
<keyword evidence="10" id="KW-1185">Reference proteome</keyword>
<evidence type="ECO:0000256" key="3">
    <source>
        <dbReference type="ARBA" id="ARBA00022475"/>
    </source>
</evidence>
<dbReference type="PANTHER" id="PTHR43663:SF2">
    <property type="entry name" value="CHROMATE TRANSPORT PROTEIN-RELATED"/>
    <property type="match status" value="1"/>
</dbReference>
<dbReference type="InterPro" id="IPR003370">
    <property type="entry name" value="Chromate_transpt"/>
</dbReference>
<sequence length="203" mass="21871">MNSRMEWKTLWHIFIAFLKISPVTFGGGYAMIPLLEQAFTEKKKWIKKEEIVDILAFSQTVPGSIAVNAATFIGYRLAKVPGAVAATLGMVIPTSVIIVLLAALFLGYQHLPIIQSAFLGIRPAIVALIFYAAVKTGKAAIVDKITVALGAAALIILLFVPIHPVFVLLAGAVIGILLGRSKKKKQNGAASDEEAKREYTQGR</sequence>
<dbReference type="Proteomes" id="UP000271031">
    <property type="component" value="Unassembled WGS sequence"/>
</dbReference>
<reference evidence="9 10" key="1">
    <citation type="submission" date="2018-10" db="EMBL/GenBank/DDBJ databases">
        <title>Phylogenomics of Brevibacillus.</title>
        <authorList>
            <person name="Dunlap C."/>
        </authorList>
    </citation>
    <scope>NUCLEOTIDE SEQUENCE [LARGE SCALE GENOMIC DNA]</scope>
    <source>
        <strain evidence="9 10">JCM 15716</strain>
    </source>
</reference>
<feature type="transmembrane region" description="Helical" evidence="8">
    <location>
        <begin position="83"/>
        <end position="106"/>
    </location>
</feature>
<evidence type="ECO:0000256" key="2">
    <source>
        <dbReference type="ARBA" id="ARBA00005262"/>
    </source>
</evidence>
<evidence type="ECO:0000256" key="4">
    <source>
        <dbReference type="ARBA" id="ARBA00022692"/>
    </source>
</evidence>
<dbReference type="GO" id="GO:0015109">
    <property type="term" value="F:chromate transmembrane transporter activity"/>
    <property type="evidence" value="ECO:0007669"/>
    <property type="project" value="InterPro"/>
</dbReference>
<dbReference type="Pfam" id="PF02417">
    <property type="entry name" value="Chromate_transp"/>
    <property type="match status" value="1"/>
</dbReference>
<feature type="region of interest" description="Disordered" evidence="7">
    <location>
        <begin position="184"/>
        <end position="203"/>
    </location>
</feature>
<comment type="subcellular location">
    <subcellularLocation>
        <location evidence="1">Cell membrane</location>
        <topology evidence="1">Multi-pass membrane protein</topology>
    </subcellularLocation>
</comment>
<organism evidence="9 10">
    <name type="scientific">Brevibacillus fluminis</name>
    <dbReference type="NCBI Taxonomy" id="511487"/>
    <lineage>
        <taxon>Bacteria</taxon>
        <taxon>Bacillati</taxon>
        <taxon>Bacillota</taxon>
        <taxon>Bacilli</taxon>
        <taxon>Bacillales</taxon>
        <taxon>Paenibacillaceae</taxon>
        <taxon>Brevibacillus</taxon>
    </lineage>
</organism>
<keyword evidence="4 8" id="KW-0812">Transmembrane</keyword>
<evidence type="ECO:0000313" key="10">
    <source>
        <dbReference type="Proteomes" id="UP000271031"/>
    </source>
</evidence>
<feature type="transmembrane region" description="Helical" evidence="8">
    <location>
        <begin position="54"/>
        <end position="77"/>
    </location>
</feature>
<feature type="transmembrane region" description="Helical" evidence="8">
    <location>
        <begin position="113"/>
        <end position="133"/>
    </location>
</feature>
<comment type="similarity">
    <text evidence="2">Belongs to the chromate ion transporter (CHR) (TC 2.A.51) family.</text>
</comment>
<name>A0A3M8DFT5_9BACL</name>
<dbReference type="AlphaFoldDB" id="A0A3M8DFT5"/>
<feature type="compositionally biased region" description="Basic and acidic residues" evidence="7">
    <location>
        <begin position="193"/>
        <end position="203"/>
    </location>
</feature>
<dbReference type="InterPro" id="IPR052518">
    <property type="entry name" value="CHR_Transporter"/>
</dbReference>
<feature type="transmembrane region" description="Helical" evidence="8">
    <location>
        <begin position="145"/>
        <end position="178"/>
    </location>
</feature>
<accession>A0A3M8DFT5</accession>
<evidence type="ECO:0000256" key="1">
    <source>
        <dbReference type="ARBA" id="ARBA00004651"/>
    </source>
</evidence>
<evidence type="ECO:0000256" key="6">
    <source>
        <dbReference type="ARBA" id="ARBA00023136"/>
    </source>
</evidence>
<dbReference type="EMBL" id="RHHQ01000012">
    <property type="protein sequence ID" value="RNB86980.1"/>
    <property type="molecule type" value="Genomic_DNA"/>
</dbReference>
<comment type="caution">
    <text evidence="9">The sequence shown here is derived from an EMBL/GenBank/DDBJ whole genome shotgun (WGS) entry which is preliminary data.</text>
</comment>
<feature type="transmembrane region" description="Helical" evidence="8">
    <location>
        <begin position="12"/>
        <end position="34"/>
    </location>
</feature>
<evidence type="ECO:0000313" key="9">
    <source>
        <dbReference type="EMBL" id="RNB86980.1"/>
    </source>
</evidence>
<keyword evidence="6 8" id="KW-0472">Membrane</keyword>
<dbReference type="OrthoDB" id="9027281at2"/>
<dbReference type="PANTHER" id="PTHR43663">
    <property type="entry name" value="CHROMATE TRANSPORT PROTEIN-RELATED"/>
    <property type="match status" value="1"/>
</dbReference>
<proteinExistence type="inferred from homology"/>
<evidence type="ECO:0000256" key="8">
    <source>
        <dbReference type="SAM" id="Phobius"/>
    </source>
</evidence>
<gene>
    <name evidence="9" type="ORF">EDM56_14830</name>
</gene>
<dbReference type="RefSeq" id="WP_122918677.1">
    <property type="nucleotide sequence ID" value="NZ_RHHQ01000012.1"/>
</dbReference>
<keyword evidence="3" id="KW-1003">Cell membrane</keyword>
<dbReference type="GO" id="GO:0005886">
    <property type="term" value="C:plasma membrane"/>
    <property type="evidence" value="ECO:0007669"/>
    <property type="project" value="UniProtKB-SubCell"/>
</dbReference>
<evidence type="ECO:0000256" key="7">
    <source>
        <dbReference type="SAM" id="MobiDB-lite"/>
    </source>
</evidence>
<protein>
    <submittedName>
        <fullName evidence="9">Chromate transporter</fullName>
    </submittedName>
</protein>
<evidence type="ECO:0000256" key="5">
    <source>
        <dbReference type="ARBA" id="ARBA00022989"/>
    </source>
</evidence>